<sequence length="345" mass="37161">MKNLAWLSLGLMIGQFAYADPIENGISFTSGDWEIVCDNTRTCRAAGYQNEDDGTQQPVSVLLTRAAGKNQAVVGQIRLGATDTDPTDTEVQMKINGQNFGKVSISKDGDFLGHLSSAQVEGILSSVKKTSLIDFIGKQQKWRVSDKGVAAVLLKMDDVQGRINTTGAIVKKGALTEANVLPALPKPLITTVKVKSSPVQWNSTQLSQLRAALKATFKSDDDACSMLTDPQEGASEISITRLNDQKLLTSALCWRAAYNEGYGYWVIDAKAPYHPVLVTTDASDYQEGKITSAQKGRGVGDCWSSESWAWDGKQFIHTGASTTGECKAVAAGGTWNLPTFVSTVR</sequence>
<dbReference type="KEGG" id="mbah:HYN46_12325"/>
<accession>A0A345P8E3</accession>
<dbReference type="OrthoDB" id="6183301at2"/>
<organism evidence="2 3">
    <name type="scientific">Aquirhabdus parva</name>
    <dbReference type="NCBI Taxonomy" id="2283318"/>
    <lineage>
        <taxon>Bacteria</taxon>
        <taxon>Pseudomonadati</taxon>
        <taxon>Pseudomonadota</taxon>
        <taxon>Gammaproteobacteria</taxon>
        <taxon>Moraxellales</taxon>
        <taxon>Moraxellaceae</taxon>
        <taxon>Aquirhabdus</taxon>
    </lineage>
</organism>
<proteinExistence type="predicted"/>
<evidence type="ECO:0000313" key="2">
    <source>
        <dbReference type="EMBL" id="AXI03552.1"/>
    </source>
</evidence>
<dbReference type="RefSeq" id="WP_114899660.1">
    <property type="nucleotide sequence ID" value="NZ_CP031222.1"/>
</dbReference>
<gene>
    <name evidence="2" type="ORF">HYN46_12325</name>
</gene>
<feature type="chain" id="PRO_5016930327" evidence="1">
    <location>
        <begin position="20"/>
        <end position="345"/>
    </location>
</feature>
<dbReference type="AlphaFoldDB" id="A0A345P8E3"/>
<dbReference type="Pfam" id="PF06674">
    <property type="entry name" value="DUF1176"/>
    <property type="match status" value="1"/>
</dbReference>
<evidence type="ECO:0000256" key="1">
    <source>
        <dbReference type="SAM" id="SignalP"/>
    </source>
</evidence>
<dbReference type="InterPro" id="IPR009560">
    <property type="entry name" value="DUF1176"/>
</dbReference>
<name>A0A345P8E3_9GAMM</name>
<dbReference type="EMBL" id="CP031222">
    <property type="protein sequence ID" value="AXI03552.1"/>
    <property type="molecule type" value="Genomic_DNA"/>
</dbReference>
<keyword evidence="1" id="KW-0732">Signal</keyword>
<keyword evidence="3" id="KW-1185">Reference proteome</keyword>
<protein>
    <submittedName>
        <fullName evidence="2">DUF1176 domain-containing protein</fullName>
    </submittedName>
</protein>
<feature type="signal peptide" evidence="1">
    <location>
        <begin position="1"/>
        <end position="19"/>
    </location>
</feature>
<evidence type="ECO:0000313" key="3">
    <source>
        <dbReference type="Proteomes" id="UP000253940"/>
    </source>
</evidence>
<dbReference type="Proteomes" id="UP000253940">
    <property type="component" value="Chromosome"/>
</dbReference>
<reference evidence="2 3" key="1">
    <citation type="submission" date="2018-07" db="EMBL/GenBank/DDBJ databases">
        <title>Genome sequencing of Moraxellaceae gen. HYN0046.</title>
        <authorList>
            <person name="Kim M."/>
            <person name="Yi H."/>
        </authorList>
    </citation>
    <scope>NUCLEOTIDE SEQUENCE [LARGE SCALE GENOMIC DNA]</scope>
    <source>
        <strain evidence="2 3">HYN0046</strain>
    </source>
</reference>